<dbReference type="EMBL" id="NJGI01000004">
    <property type="protein sequence ID" value="PGH20981.1"/>
    <property type="molecule type" value="Genomic_DNA"/>
</dbReference>
<gene>
    <name evidence="1" type="ORF">RN96_07880</name>
</gene>
<name>A0A2B7YIT5_FUSNP</name>
<dbReference type="Proteomes" id="UP000222862">
    <property type="component" value="Unassembled WGS sequence"/>
</dbReference>
<accession>A0A2B7YIT5</accession>
<evidence type="ECO:0000313" key="1">
    <source>
        <dbReference type="EMBL" id="PGH20981.1"/>
    </source>
</evidence>
<sequence length="90" mass="10703">MENKETQLINLVLDLEDIIMDIEGFKGMFLALEEALFHAGNWDKENYRYMVHHMYRFVYDINNNLKNTFNELKEKASINSDSDQAKELIK</sequence>
<proteinExistence type="predicted"/>
<dbReference type="RefSeq" id="WP_098703025.1">
    <property type="nucleotide sequence ID" value="NZ_NJGI01000004.1"/>
</dbReference>
<organism evidence="1 2">
    <name type="scientific">Fusobacterium nucleatum subsp. polymorphum</name>
    <name type="common">Fusobacterium polymorphum</name>
    <dbReference type="NCBI Taxonomy" id="76857"/>
    <lineage>
        <taxon>Bacteria</taxon>
        <taxon>Fusobacteriati</taxon>
        <taxon>Fusobacteriota</taxon>
        <taxon>Fusobacteriia</taxon>
        <taxon>Fusobacteriales</taxon>
        <taxon>Fusobacteriaceae</taxon>
        <taxon>Fusobacterium</taxon>
    </lineage>
</organism>
<evidence type="ECO:0000313" key="2">
    <source>
        <dbReference type="Proteomes" id="UP000222862"/>
    </source>
</evidence>
<protein>
    <submittedName>
        <fullName evidence="1">Uncharacterized protein</fullName>
    </submittedName>
</protein>
<reference evidence="1 2" key="1">
    <citation type="submission" date="2017-06" db="EMBL/GenBank/DDBJ databases">
        <title>Genome sequencing of Fusobacterium nucleatum subsp. polymorphum KCOM 1232 (=ChDC F37).</title>
        <authorList>
            <person name="Kook J.-K."/>
            <person name="Park S.-N."/>
            <person name="Lim Y.K."/>
            <person name="Roh H."/>
        </authorList>
    </citation>
    <scope>NUCLEOTIDE SEQUENCE [LARGE SCALE GENOMIC DNA]</scope>
    <source>
        <strain evidence="2">KCOM 1232 ( ChDC F37)</strain>
    </source>
</reference>
<dbReference type="AlphaFoldDB" id="A0A2B7YIT5"/>
<comment type="caution">
    <text evidence="1">The sequence shown here is derived from an EMBL/GenBank/DDBJ whole genome shotgun (WGS) entry which is preliminary data.</text>
</comment>